<dbReference type="AlphaFoldDB" id="L0F8D9"/>
<sequence length="67" mass="8128">MKIRKDILQPYLDDRGYKLCYSISLRRSTDKYKSEEDMQWTHRFSGNTRNTFEQLAYVLFCQGIQKL</sequence>
<dbReference type="KEGG" id="ddl:Desdi_1419"/>
<reference evidence="2" key="1">
    <citation type="submission" date="2012-02" db="EMBL/GenBank/DDBJ databases">
        <title>Complete sequence of Desulfitobacterium dichloroeliminans LMG P-21439.</title>
        <authorList>
            <person name="Lucas S."/>
            <person name="Han J."/>
            <person name="Lapidus A."/>
            <person name="Cheng J.-F."/>
            <person name="Goodwin L."/>
            <person name="Pitluck S."/>
            <person name="Peters L."/>
            <person name="Ovchinnikova G."/>
            <person name="Teshima H."/>
            <person name="Detter J.C."/>
            <person name="Han C."/>
            <person name="Tapia R."/>
            <person name="Land M."/>
            <person name="Hauser L."/>
            <person name="Kyrpides N."/>
            <person name="Ivanova N."/>
            <person name="Pagani I."/>
            <person name="Kruse T."/>
            <person name="de Vos W.M."/>
            <person name="Boon N."/>
            <person name="Smidt H."/>
            <person name="Woyke T."/>
        </authorList>
    </citation>
    <scope>NUCLEOTIDE SEQUENCE [LARGE SCALE GENOMIC DNA]</scope>
    <source>
        <strain evidence="2">LMG P-21439 / DCA1</strain>
    </source>
</reference>
<protein>
    <submittedName>
        <fullName evidence="1">Uncharacterized protein</fullName>
    </submittedName>
</protein>
<accession>L0F8D9</accession>
<evidence type="ECO:0000313" key="2">
    <source>
        <dbReference type="Proteomes" id="UP000010797"/>
    </source>
</evidence>
<dbReference type="Proteomes" id="UP000010797">
    <property type="component" value="Chromosome"/>
</dbReference>
<dbReference type="STRING" id="871963.Desdi_1419"/>
<evidence type="ECO:0000313" key="1">
    <source>
        <dbReference type="EMBL" id="AGA68921.1"/>
    </source>
</evidence>
<keyword evidence="2" id="KW-1185">Reference proteome</keyword>
<dbReference type="EMBL" id="CP003344">
    <property type="protein sequence ID" value="AGA68921.1"/>
    <property type="molecule type" value="Genomic_DNA"/>
</dbReference>
<gene>
    <name evidence="1" type="ordered locus">Desdi_1419</name>
</gene>
<organism evidence="1 2">
    <name type="scientific">Desulfitobacterium dichloroeliminans (strain LMG P-21439 / DCA1)</name>
    <dbReference type="NCBI Taxonomy" id="871963"/>
    <lineage>
        <taxon>Bacteria</taxon>
        <taxon>Bacillati</taxon>
        <taxon>Bacillota</taxon>
        <taxon>Clostridia</taxon>
        <taxon>Eubacteriales</taxon>
        <taxon>Desulfitobacteriaceae</taxon>
        <taxon>Desulfitobacterium</taxon>
    </lineage>
</organism>
<proteinExistence type="predicted"/>
<dbReference type="HOGENOM" id="CLU_2805427_0_0_9"/>
<name>L0F8D9_DESDL</name>